<dbReference type="EMBL" id="CM042016">
    <property type="protein sequence ID" value="KAI3700945.1"/>
    <property type="molecule type" value="Genomic_DNA"/>
</dbReference>
<keyword evidence="2" id="KW-1185">Reference proteome</keyword>
<accession>A0ACB8ZXS9</accession>
<gene>
    <name evidence="1" type="ORF">L2E82_45586</name>
</gene>
<name>A0ACB8ZXS9_CICIN</name>
<reference evidence="1 2" key="2">
    <citation type="journal article" date="2022" name="Mol. Ecol. Resour.">
        <title>The genomes of chicory, endive, great burdock and yacon provide insights into Asteraceae paleo-polyploidization history and plant inulin production.</title>
        <authorList>
            <person name="Fan W."/>
            <person name="Wang S."/>
            <person name="Wang H."/>
            <person name="Wang A."/>
            <person name="Jiang F."/>
            <person name="Liu H."/>
            <person name="Zhao H."/>
            <person name="Xu D."/>
            <person name="Zhang Y."/>
        </authorList>
    </citation>
    <scope>NUCLEOTIDE SEQUENCE [LARGE SCALE GENOMIC DNA]</scope>
    <source>
        <strain evidence="2">cv. Punajuju</strain>
        <tissue evidence="1">Leaves</tissue>
    </source>
</reference>
<comment type="caution">
    <text evidence="1">The sequence shown here is derived from an EMBL/GenBank/DDBJ whole genome shotgun (WGS) entry which is preliminary data.</text>
</comment>
<dbReference type="Proteomes" id="UP001055811">
    <property type="component" value="Linkage Group LG08"/>
</dbReference>
<protein>
    <submittedName>
        <fullName evidence="1">Uncharacterized protein</fullName>
    </submittedName>
</protein>
<reference evidence="2" key="1">
    <citation type="journal article" date="2022" name="Mol. Ecol. Resour.">
        <title>The genomes of chicory, endive, great burdock and yacon provide insights into Asteraceae palaeo-polyploidization history and plant inulin production.</title>
        <authorList>
            <person name="Fan W."/>
            <person name="Wang S."/>
            <person name="Wang H."/>
            <person name="Wang A."/>
            <person name="Jiang F."/>
            <person name="Liu H."/>
            <person name="Zhao H."/>
            <person name="Xu D."/>
            <person name="Zhang Y."/>
        </authorList>
    </citation>
    <scope>NUCLEOTIDE SEQUENCE [LARGE SCALE GENOMIC DNA]</scope>
    <source>
        <strain evidence="2">cv. Punajuju</strain>
    </source>
</reference>
<evidence type="ECO:0000313" key="1">
    <source>
        <dbReference type="EMBL" id="KAI3700945.1"/>
    </source>
</evidence>
<organism evidence="1 2">
    <name type="scientific">Cichorium intybus</name>
    <name type="common">Chicory</name>
    <dbReference type="NCBI Taxonomy" id="13427"/>
    <lineage>
        <taxon>Eukaryota</taxon>
        <taxon>Viridiplantae</taxon>
        <taxon>Streptophyta</taxon>
        <taxon>Embryophyta</taxon>
        <taxon>Tracheophyta</taxon>
        <taxon>Spermatophyta</taxon>
        <taxon>Magnoliopsida</taxon>
        <taxon>eudicotyledons</taxon>
        <taxon>Gunneridae</taxon>
        <taxon>Pentapetalae</taxon>
        <taxon>asterids</taxon>
        <taxon>campanulids</taxon>
        <taxon>Asterales</taxon>
        <taxon>Asteraceae</taxon>
        <taxon>Cichorioideae</taxon>
        <taxon>Cichorieae</taxon>
        <taxon>Cichoriinae</taxon>
        <taxon>Cichorium</taxon>
    </lineage>
</organism>
<sequence>MKNAAYPNLLSSSTTTTPMGNPQKGSKRTQEGNSGNEQKKRHHPTYRGVRMRSWGKWVSEIREPKKKSRIWLGTFLTAEMAARAHDVAAIAIKGRSAYLNFPDMVHLLPQPATTSPKDIQEAAAKAAASCGGDEPQPPSDTVLSHSNSWISNTLSSPDTTLDSVPSCILEDDDTFFLLPDLSIGSTHGSDDFAYYHSSWQPVPEIYNDFPLEAEGQYLW</sequence>
<proteinExistence type="predicted"/>
<evidence type="ECO:0000313" key="2">
    <source>
        <dbReference type="Proteomes" id="UP001055811"/>
    </source>
</evidence>